<accession>W4V3L9</accession>
<dbReference type="EMBL" id="BAVR01000006">
    <property type="protein sequence ID" value="GAE87329.1"/>
    <property type="molecule type" value="Genomic_DNA"/>
</dbReference>
<dbReference type="Proteomes" id="UP000019109">
    <property type="component" value="Unassembled WGS sequence"/>
</dbReference>
<evidence type="ECO:0000313" key="3">
    <source>
        <dbReference type="Proteomes" id="UP000019109"/>
    </source>
</evidence>
<keyword evidence="1" id="KW-0812">Transmembrane</keyword>
<keyword evidence="1" id="KW-1133">Transmembrane helix</keyword>
<keyword evidence="1" id="KW-0472">Membrane</keyword>
<evidence type="ECO:0000313" key="2">
    <source>
        <dbReference type="EMBL" id="GAE87329.1"/>
    </source>
</evidence>
<sequence length="53" mass="6003">MDYILVNGTVFDLKDVYLSIACVYMIVYAIKNSSSSRSLKDDIMLLKKILGLK</sequence>
<feature type="transmembrane region" description="Helical" evidence="1">
    <location>
        <begin position="16"/>
        <end position="34"/>
    </location>
</feature>
<evidence type="ECO:0000256" key="1">
    <source>
        <dbReference type="SAM" id="Phobius"/>
    </source>
</evidence>
<reference evidence="2" key="1">
    <citation type="journal article" date="2014" name="Genome Announc.">
        <title>Draft Genome Sequence of Clostridium straminisolvens Strain JCM 21531T, Isolated from a Cellulose-Degrading Bacterial Community.</title>
        <authorList>
            <person name="Yuki M."/>
            <person name="Oshima K."/>
            <person name="Suda W."/>
            <person name="Sakamoto M."/>
            <person name="Kitamura K."/>
            <person name="Iida T."/>
            <person name="Hattori M."/>
            <person name="Ohkuma M."/>
        </authorList>
    </citation>
    <scope>NUCLEOTIDE SEQUENCE [LARGE SCALE GENOMIC DNA]</scope>
    <source>
        <strain evidence="2">JCM 21531</strain>
    </source>
</reference>
<dbReference type="STRING" id="1294263.JCM21531_688"/>
<keyword evidence="3" id="KW-1185">Reference proteome</keyword>
<name>W4V3L9_9FIRM</name>
<gene>
    <name evidence="2" type="ORF">JCM21531_688</name>
</gene>
<proteinExistence type="predicted"/>
<protein>
    <submittedName>
        <fullName evidence="2">Uncharacterized protein</fullName>
    </submittedName>
</protein>
<dbReference type="AlphaFoldDB" id="W4V3L9"/>
<comment type="caution">
    <text evidence="2">The sequence shown here is derived from an EMBL/GenBank/DDBJ whole genome shotgun (WGS) entry which is preliminary data.</text>
</comment>
<organism evidence="2 3">
    <name type="scientific">Acetivibrio straminisolvens JCM 21531</name>
    <dbReference type="NCBI Taxonomy" id="1294263"/>
    <lineage>
        <taxon>Bacteria</taxon>
        <taxon>Bacillati</taxon>
        <taxon>Bacillota</taxon>
        <taxon>Clostridia</taxon>
        <taxon>Eubacteriales</taxon>
        <taxon>Oscillospiraceae</taxon>
        <taxon>Acetivibrio</taxon>
    </lineage>
</organism>